<dbReference type="EMBL" id="CP012850">
    <property type="protein sequence ID" value="ALI35170.1"/>
    <property type="molecule type" value="Genomic_DNA"/>
</dbReference>
<dbReference type="KEGG" id="taa:NMY3_00965"/>
<dbReference type="Pfam" id="PF05626">
    <property type="entry name" value="DUF790"/>
    <property type="match status" value="3"/>
</dbReference>
<protein>
    <recommendedName>
        <fullName evidence="3">DUF790 family protein</fullName>
    </recommendedName>
</protein>
<dbReference type="RefSeq" id="WP_257720005.1">
    <property type="nucleotide sequence ID" value="NZ_CP012850.1"/>
</dbReference>
<organism evidence="1 2">
    <name type="scientific">Candidatus Nitrosocosmicus oleophilus</name>
    <dbReference type="NCBI Taxonomy" id="1353260"/>
    <lineage>
        <taxon>Archaea</taxon>
        <taxon>Nitrososphaerota</taxon>
        <taxon>Nitrososphaeria</taxon>
        <taxon>Nitrososphaerales</taxon>
        <taxon>Nitrososphaeraceae</taxon>
        <taxon>Candidatus Nitrosocosmicus</taxon>
    </lineage>
</organism>
<evidence type="ECO:0000313" key="1">
    <source>
        <dbReference type="EMBL" id="ALI35170.1"/>
    </source>
</evidence>
<dbReference type="InterPro" id="IPR008508">
    <property type="entry name" value="Bax1"/>
</dbReference>
<evidence type="ECO:0008006" key="3">
    <source>
        <dbReference type="Google" id="ProtNLM"/>
    </source>
</evidence>
<reference evidence="2" key="1">
    <citation type="submission" date="2015-10" db="EMBL/GenBank/DDBJ databases">
        <title>Niche specialization of a soil ammonia-oxidizing archaeon, Candidatus Nitrosocosmicus oleophilus.</title>
        <authorList>
            <person name="Jung M.-Y."/>
            <person name="Rhee S.-K."/>
        </authorList>
    </citation>
    <scope>NUCLEOTIDE SEQUENCE [LARGE SCALE GENOMIC DNA]</scope>
    <source>
        <strain evidence="2">MY3</strain>
    </source>
</reference>
<name>A0A654LWH4_9ARCH</name>
<keyword evidence="2" id="KW-1185">Reference proteome</keyword>
<dbReference type="Proteomes" id="UP000058925">
    <property type="component" value="Chromosome"/>
</dbReference>
<sequence>MISSDLLRCKLDNKSYKIYPILCSLEQNSKDIEIAKQVIQVFEYSYQNSVIKEKLNQSLKSLEQSYKDYKLIRGLAAVLEKRCMFRSISLVNSKDPHHNDSKQPIEIFKNFSAMDIRRSVFDESASQNIAVSEQTRKTILEKISSKLGISNEMLSKVMWSDLDENMIIYTYEPISVNKLLLFYNVSLIQTLLFSCLKIRIDLGSNLNLGTRWKEVLREVKRLGLMYWLEVVEVTTQDSKENTLICSIEGALNVIKLTDRYGTAISKIIPNIMKSERWHLQADILKVTNSGKKLIYEFEISEKSYPNSLPSDKMIKMHLNSFYQNNESKKDPFLKNKKSHSEYDSKDRKDLNIQEINIENLIDNSNVPILFDSKIEKIFFQKFELFKTGWTIEREPEPIITKQKTAFIPDFVLSKFDNSVFVEIIGFWTKEYLDRKITKIFEILQKKTYDEKFFMILVINLENLMSYELNEEDKIAHIKNNRNVLITSYKNDKISFREILKYIKDIENIYISRSVLNTQNQNKIIQNMIGLVEEFIKSEINFLYLGNLDEMLKRHCTNGDAFLKVSLKELMDKNNDFKFIFESELSKKRLVMIDDYILKAQFIEKIWKDIKNIINLGEACNILDSKKIPEKIHLNLLTSLGFHIEWNGLDYSKAKMTWKNRDLPV</sequence>
<dbReference type="GeneID" id="60421092"/>
<dbReference type="AlphaFoldDB" id="A0A654LWH4"/>
<accession>A0A654LWH4</accession>
<gene>
    <name evidence="1" type="ORF">NMY3_00965</name>
</gene>
<dbReference type="PANTHER" id="PTHR39640">
    <property type="entry name" value="VNG6129C"/>
    <property type="match status" value="1"/>
</dbReference>
<evidence type="ECO:0000313" key="2">
    <source>
        <dbReference type="Proteomes" id="UP000058925"/>
    </source>
</evidence>
<proteinExistence type="predicted"/>
<dbReference type="PANTHER" id="PTHR39640:SF1">
    <property type="entry name" value="DUF790 FAMILY PROTEIN"/>
    <property type="match status" value="1"/>
</dbReference>